<dbReference type="InterPro" id="IPR050463">
    <property type="entry name" value="Gfo/Idh/MocA_oxidrdct_glycsds"/>
</dbReference>
<evidence type="ECO:0000313" key="4">
    <source>
        <dbReference type="EMBL" id="KKN92735.1"/>
    </source>
</evidence>
<keyword evidence="1" id="KW-0560">Oxidoreductase</keyword>
<comment type="caution">
    <text evidence="4">The sequence shown here is derived from an EMBL/GenBank/DDBJ whole genome shotgun (WGS) entry which is preliminary data.</text>
</comment>
<dbReference type="GO" id="GO:0016491">
    <property type="term" value="F:oxidoreductase activity"/>
    <property type="evidence" value="ECO:0007669"/>
    <property type="project" value="UniProtKB-KW"/>
</dbReference>
<proteinExistence type="predicted"/>
<dbReference type="SUPFAM" id="SSF51735">
    <property type="entry name" value="NAD(P)-binding Rossmann-fold domains"/>
    <property type="match status" value="1"/>
</dbReference>
<gene>
    <name evidence="4" type="ORF">LCGC14_0204780</name>
</gene>
<dbReference type="EMBL" id="LAZR01000092">
    <property type="protein sequence ID" value="KKN92735.1"/>
    <property type="molecule type" value="Genomic_DNA"/>
</dbReference>
<organism evidence="4">
    <name type="scientific">marine sediment metagenome</name>
    <dbReference type="NCBI Taxonomy" id="412755"/>
    <lineage>
        <taxon>unclassified sequences</taxon>
        <taxon>metagenomes</taxon>
        <taxon>ecological metagenomes</taxon>
    </lineage>
</organism>
<dbReference type="Pfam" id="PF01408">
    <property type="entry name" value="GFO_IDH_MocA"/>
    <property type="match status" value="1"/>
</dbReference>
<evidence type="ECO:0000259" key="3">
    <source>
        <dbReference type="Pfam" id="PF22725"/>
    </source>
</evidence>
<dbReference type="Gene3D" id="3.30.360.10">
    <property type="entry name" value="Dihydrodipicolinate Reductase, domain 2"/>
    <property type="match status" value="1"/>
</dbReference>
<dbReference type="InterPro" id="IPR055170">
    <property type="entry name" value="GFO_IDH_MocA-like_dom"/>
</dbReference>
<accession>A0A0F9UHM3</accession>
<protein>
    <recommendedName>
        <fullName evidence="5">Gfo/Idh/MocA-like oxidoreductase N-terminal domain-containing protein</fullName>
    </recommendedName>
</protein>
<feature type="domain" description="GFO/IDH/MocA-like oxidoreductase" evidence="3">
    <location>
        <begin position="136"/>
        <end position="259"/>
    </location>
</feature>
<dbReference type="PANTHER" id="PTHR43818">
    <property type="entry name" value="BCDNA.GH03377"/>
    <property type="match status" value="1"/>
</dbReference>
<dbReference type="InterPro" id="IPR036291">
    <property type="entry name" value="NAD(P)-bd_dom_sf"/>
</dbReference>
<evidence type="ECO:0000259" key="2">
    <source>
        <dbReference type="Pfam" id="PF01408"/>
    </source>
</evidence>
<dbReference type="Pfam" id="PF22725">
    <property type="entry name" value="GFO_IDH_MocA_C3"/>
    <property type="match status" value="1"/>
</dbReference>
<dbReference type="InterPro" id="IPR000683">
    <property type="entry name" value="Gfo/Idh/MocA-like_OxRdtase_N"/>
</dbReference>
<dbReference type="GO" id="GO:0000166">
    <property type="term" value="F:nucleotide binding"/>
    <property type="evidence" value="ECO:0007669"/>
    <property type="project" value="InterPro"/>
</dbReference>
<dbReference type="Gene3D" id="3.40.50.720">
    <property type="entry name" value="NAD(P)-binding Rossmann-like Domain"/>
    <property type="match status" value="1"/>
</dbReference>
<dbReference type="AlphaFoldDB" id="A0A0F9UHM3"/>
<dbReference type="SUPFAM" id="SSF55347">
    <property type="entry name" value="Glyceraldehyde-3-phosphate dehydrogenase-like, C-terminal domain"/>
    <property type="match status" value="1"/>
</dbReference>
<feature type="domain" description="Gfo/Idh/MocA-like oxidoreductase N-terminal" evidence="2">
    <location>
        <begin position="6"/>
        <end position="127"/>
    </location>
</feature>
<sequence>MANDVIRLGIIGMGLNNMASTFVMLNDVEDLRYEITAICSVPQETVDECCKEFNVPFGTTDFRELVGRDDVDVVCVFSPDHLHAEHAVAALEAGKHVVCTKPMVTSVADAKRLVDLAGDKGVKFLVGQTMRFDRQFLHAKKLFDDGELGDLIALESFYLHDMRPIFDFTPWRLNVPQDFMYGGCVHSIDVIRAFGGDIDEVQAFSNQGKMTADYAIDDNFFLNVRFKSGVIGRVAGLYGIVHPPTPMMQFGLFGNKGSLQAEFTDNAPGEIRVILDKWDPKEAEVMAFEPERDRSAYGHGATVIRYMRHFQDCLDNDLDPSPSVIDGAKSVAVGEAARESIKTGKVVKVFNEF</sequence>
<evidence type="ECO:0008006" key="5">
    <source>
        <dbReference type="Google" id="ProtNLM"/>
    </source>
</evidence>
<dbReference type="PANTHER" id="PTHR43818:SF11">
    <property type="entry name" value="BCDNA.GH03377"/>
    <property type="match status" value="1"/>
</dbReference>
<evidence type="ECO:0000256" key="1">
    <source>
        <dbReference type="ARBA" id="ARBA00023002"/>
    </source>
</evidence>
<reference evidence="4" key="1">
    <citation type="journal article" date="2015" name="Nature">
        <title>Complex archaea that bridge the gap between prokaryotes and eukaryotes.</title>
        <authorList>
            <person name="Spang A."/>
            <person name="Saw J.H."/>
            <person name="Jorgensen S.L."/>
            <person name="Zaremba-Niedzwiedzka K."/>
            <person name="Martijn J."/>
            <person name="Lind A.E."/>
            <person name="van Eijk R."/>
            <person name="Schleper C."/>
            <person name="Guy L."/>
            <person name="Ettema T.J."/>
        </authorList>
    </citation>
    <scope>NUCLEOTIDE SEQUENCE</scope>
</reference>
<name>A0A0F9UHM3_9ZZZZ</name>